<comment type="caution">
    <text evidence="2">The sequence shown here is derived from an EMBL/GenBank/DDBJ whole genome shotgun (WGS) entry which is preliminary data.</text>
</comment>
<organism evidence="2 3">
    <name type="scientific">Bifidobacterium samirii</name>
    <dbReference type="NCBI Taxonomy" id="2306974"/>
    <lineage>
        <taxon>Bacteria</taxon>
        <taxon>Bacillati</taxon>
        <taxon>Actinomycetota</taxon>
        <taxon>Actinomycetes</taxon>
        <taxon>Bifidobacteriales</taxon>
        <taxon>Bifidobacteriaceae</taxon>
        <taxon>Bifidobacterium</taxon>
    </lineage>
</organism>
<keyword evidence="1" id="KW-0812">Transmembrane</keyword>
<evidence type="ECO:0000313" key="2">
    <source>
        <dbReference type="EMBL" id="RSX54476.1"/>
    </source>
</evidence>
<gene>
    <name evidence="2" type="ORF">D2E24_1597</name>
</gene>
<feature type="transmembrane region" description="Helical" evidence="1">
    <location>
        <begin position="110"/>
        <end position="129"/>
    </location>
</feature>
<sequence length="139" mass="15485">MDAIRDWLIRHRETSLVGGLLMAALSALPIQLSSKQTQVTWLTVVELAMALCSVYLLYAPLGYVSEDDTTLDRMTLLAARHRFAAYGIAAVMLLLVATLTWSGLIDPSPLWIDIVIRLLIWSSVALLLAPTMYAQRNRE</sequence>
<keyword evidence="1" id="KW-0472">Membrane</keyword>
<reference evidence="2 3" key="1">
    <citation type="submission" date="2018-09" db="EMBL/GenBank/DDBJ databases">
        <title>Characterization of the phylogenetic diversity of five novel species belonging to the genus Bifidobacterium.</title>
        <authorList>
            <person name="Lugli G.A."/>
            <person name="Duranti S."/>
            <person name="Milani C."/>
        </authorList>
    </citation>
    <scope>NUCLEOTIDE SEQUENCE [LARGE SCALE GENOMIC DNA]</scope>
    <source>
        <strain evidence="2 3">2033B</strain>
    </source>
</reference>
<accession>A0A430FNS8</accession>
<keyword evidence="1" id="KW-1133">Transmembrane helix</keyword>
<feature type="transmembrane region" description="Helical" evidence="1">
    <location>
        <begin position="39"/>
        <end position="63"/>
    </location>
</feature>
<dbReference type="Proteomes" id="UP000287470">
    <property type="component" value="Unassembled WGS sequence"/>
</dbReference>
<proteinExistence type="predicted"/>
<name>A0A430FNS8_9BIFI</name>
<evidence type="ECO:0000313" key="3">
    <source>
        <dbReference type="Proteomes" id="UP000287470"/>
    </source>
</evidence>
<protein>
    <submittedName>
        <fullName evidence="2">Uncharacterized protein</fullName>
    </submittedName>
</protein>
<dbReference type="AlphaFoldDB" id="A0A430FNS8"/>
<feature type="transmembrane region" description="Helical" evidence="1">
    <location>
        <begin position="83"/>
        <end position="104"/>
    </location>
</feature>
<keyword evidence="3" id="KW-1185">Reference proteome</keyword>
<dbReference type="EMBL" id="QXGK01000018">
    <property type="protein sequence ID" value="RSX54476.1"/>
    <property type="molecule type" value="Genomic_DNA"/>
</dbReference>
<evidence type="ECO:0000256" key="1">
    <source>
        <dbReference type="SAM" id="Phobius"/>
    </source>
</evidence>
<dbReference type="RefSeq" id="WP_125968856.1">
    <property type="nucleotide sequence ID" value="NZ_QXGK01000018.1"/>
</dbReference>